<feature type="compositionally biased region" description="Basic and acidic residues" evidence="1">
    <location>
        <begin position="1"/>
        <end position="28"/>
    </location>
</feature>
<evidence type="ECO:0000313" key="3">
    <source>
        <dbReference type="Proteomes" id="UP000054653"/>
    </source>
</evidence>
<evidence type="ECO:0000313" key="2">
    <source>
        <dbReference type="EMBL" id="KRY05651.1"/>
    </source>
</evidence>
<gene>
    <name evidence="2" type="ORF">T03_12085</name>
</gene>
<feature type="region of interest" description="Disordered" evidence="1">
    <location>
        <begin position="1"/>
        <end position="40"/>
    </location>
</feature>
<reference evidence="2 3" key="1">
    <citation type="submission" date="2015-01" db="EMBL/GenBank/DDBJ databases">
        <title>Evolution of Trichinella species and genotypes.</title>
        <authorList>
            <person name="Korhonen P.K."/>
            <person name="Edoardo P."/>
            <person name="Giuseppe L.R."/>
            <person name="Gasser R.B."/>
        </authorList>
    </citation>
    <scope>NUCLEOTIDE SEQUENCE [LARGE SCALE GENOMIC DNA]</scope>
    <source>
        <strain evidence="2">ISS120</strain>
    </source>
</reference>
<protein>
    <submittedName>
        <fullName evidence="2">Uncharacterized protein</fullName>
    </submittedName>
</protein>
<proteinExistence type="predicted"/>
<dbReference type="EMBL" id="JYDI01004871">
    <property type="protein sequence ID" value="KRY05651.1"/>
    <property type="molecule type" value="Genomic_DNA"/>
</dbReference>
<comment type="caution">
    <text evidence="2">The sequence shown here is derived from an EMBL/GenBank/DDBJ whole genome shotgun (WGS) entry which is preliminary data.</text>
</comment>
<dbReference type="AlphaFoldDB" id="A0A0V0Z051"/>
<dbReference type="Proteomes" id="UP000054653">
    <property type="component" value="Unassembled WGS sequence"/>
</dbReference>
<organism evidence="2 3">
    <name type="scientific">Trichinella britovi</name>
    <name type="common">Parasitic roundworm</name>
    <dbReference type="NCBI Taxonomy" id="45882"/>
    <lineage>
        <taxon>Eukaryota</taxon>
        <taxon>Metazoa</taxon>
        <taxon>Ecdysozoa</taxon>
        <taxon>Nematoda</taxon>
        <taxon>Enoplea</taxon>
        <taxon>Dorylaimia</taxon>
        <taxon>Trichinellida</taxon>
        <taxon>Trichinellidae</taxon>
        <taxon>Trichinella</taxon>
    </lineage>
</organism>
<accession>A0A0V0Z051</accession>
<evidence type="ECO:0000256" key="1">
    <source>
        <dbReference type="SAM" id="MobiDB-lite"/>
    </source>
</evidence>
<keyword evidence="3" id="KW-1185">Reference proteome</keyword>
<sequence>MTTRRGDRVSEEEPAKSDDGRTGADPKEAIQMTPPSGSLQ</sequence>
<name>A0A0V0Z051_TRIBR</name>
<feature type="non-terminal residue" evidence="2">
    <location>
        <position position="40"/>
    </location>
</feature>